<dbReference type="InterPro" id="IPR001480">
    <property type="entry name" value="Bulb-type_lectin_dom"/>
</dbReference>
<dbReference type="SUPFAM" id="SSF51110">
    <property type="entry name" value="alpha-D-mannose-specific plant lectins"/>
    <property type="match status" value="1"/>
</dbReference>
<evidence type="ECO:0000256" key="3">
    <source>
        <dbReference type="ARBA" id="ARBA00023180"/>
    </source>
</evidence>
<proteinExistence type="predicted"/>
<accession>A0ABD2YB49</accession>
<dbReference type="PANTHER" id="PTHR32444">
    <property type="entry name" value="BULB-TYPE LECTIN DOMAIN-CONTAINING PROTEIN"/>
    <property type="match status" value="1"/>
</dbReference>
<dbReference type="Proteomes" id="UP001630127">
    <property type="component" value="Unassembled WGS sequence"/>
</dbReference>
<dbReference type="AlphaFoldDB" id="A0ABD2YB49"/>
<reference evidence="5 6" key="1">
    <citation type="submission" date="2024-11" db="EMBL/GenBank/DDBJ databases">
        <title>A near-complete genome assembly of Cinchona calisaya.</title>
        <authorList>
            <person name="Lian D.C."/>
            <person name="Zhao X.W."/>
            <person name="Wei L."/>
        </authorList>
    </citation>
    <scope>NUCLEOTIDE SEQUENCE [LARGE SCALE GENOMIC DNA]</scope>
    <source>
        <tissue evidence="5">Nenye</tissue>
    </source>
</reference>
<evidence type="ECO:0000259" key="4">
    <source>
        <dbReference type="PROSITE" id="PS50927"/>
    </source>
</evidence>
<comment type="caution">
    <text evidence="5">The sequence shown here is derived from an EMBL/GenBank/DDBJ whole genome shotgun (WGS) entry which is preliminary data.</text>
</comment>
<keyword evidence="6" id="KW-1185">Reference proteome</keyword>
<sequence length="302" mass="34132">MSQNQTMADGDTLISSDETFVLGFFKPQDSTNRYLGIWYKRSPNTIVWVANREIPLTDSNGVLTIRSDGNLVLLNGTKGIIWSSNSSRETQGNLVVLVAQLLGSGNFVLRRKDDFVGERFIWQSFDFPTDTLLPGMKQGSNLRTGQNWYLTSWKNQSDPSPGEFTYKLDNIGLPQFVFRKGLEKKFRSGPWNGQRFSGIPVINSTVLTYTLVDDDQEVYHTYGLRNSSVLSRLTLNESGIVQRFVLNEGSSGWITMYTLPYDMCEEYGKCGVNGISWINYNPICECLEGFVLKSQGDWDVLN</sequence>
<keyword evidence="3" id="KW-0325">Glycoprotein</keyword>
<dbReference type="Gene3D" id="2.90.10.10">
    <property type="entry name" value="Bulb-type lectin domain"/>
    <property type="match status" value="1"/>
</dbReference>
<evidence type="ECO:0000313" key="5">
    <source>
        <dbReference type="EMBL" id="KAL3503299.1"/>
    </source>
</evidence>
<dbReference type="Pfam" id="PF00954">
    <property type="entry name" value="S_locus_glycop"/>
    <property type="match status" value="1"/>
</dbReference>
<dbReference type="FunFam" id="2.90.10.10:FF:000001">
    <property type="entry name" value="G-type lectin S-receptor-like serine/threonine-protein kinase"/>
    <property type="match status" value="1"/>
</dbReference>
<keyword evidence="2" id="KW-1015">Disulfide bond</keyword>
<dbReference type="PROSITE" id="PS50927">
    <property type="entry name" value="BULB_LECTIN"/>
    <property type="match status" value="1"/>
</dbReference>
<evidence type="ECO:0000256" key="1">
    <source>
        <dbReference type="ARBA" id="ARBA00022729"/>
    </source>
</evidence>
<dbReference type="CDD" id="cd00028">
    <property type="entry name" value="B_lectin"/>
    <property type="match status" value="1"/>
</dbReference>
<dbReference type="Pfam" id="PF01453">
    <property type="entry name" value="B_lectin"/>
    <property type="match status" value="1"/>
</dbReference>
<name>A0ABD2YB49_9GENT</name>
<dbReference type="InterPro" id="IPR000858">
    <property type="entry name" value="S_locus_glycoprot_dom"/>
</dbReference>
<evidence type="ECO:0000256" key="2">
    <source>
        <dbReference type="ARBA" id="ARBA00023157"/>
    </source>
</evidence>
<dbReference type="PANTHER" id="PTHR32444:SF118">
    <property type="entry name" value="OS09G0551150 PROTEIN"/>
    <property type="match status" value="1"/>
</dbReference>
<gene>
    <name evidence="5" type="ORF">ACH5RR_037748</name>
</gene>
<dbReference type="InterPro" id="IPR036426">
    <property type="entry name" value="Bulb-type_lectin_dom_sf"/>
</dbReference>
<keyword evidence="1" id="KW-0732">Signal</keyword>
<protein>
    <recommendedName>
        <fullName evidence="4">Bulb-type lectin domain-containing protein</fullName>
    </recommendedName>
</protein>
<evidence type="ECO:0000313" key="6">
    <source>
        <dbReference type="Proteomes" id="UP001630127"/>
    </source>
</evidence>
<feature type="domain" description="Bulb-type lectin" evidence="4">
    <location>
        <begin position="1"/>
        <end position="122"/>
    </location>
</feature>
<organism evidence="5 6">
    <name type="scientific">Cinchona calisaya</name>
    <dbReference type="NCBI Taxonomy" id="153742"/>
    <lineage>
        <taxon>Eukaryota</taxon>
        <taxon>Viridiplantae</taxon>
        <taxon>Streptophyta</taxon>
        <taxon>Embryophyta</taxon>
        <taxon>Tracheophyta</taxon>
        <taxon>Spermatophyta</taxon>
        <taxon>Magnoliopsida</taxon>
        <taxon>eudicotyledons</taxon>
        <taxon>Gunneridae</taxon>
        <taxon>Pentapetalae</taxon>
        <taxon>asterids</taxon>
        <taxon>lamiids</taxon>
        <taxon>Gentianales</taxon>
        <taxon>Rubiaceae</taxon>
        <taxon>Cinchonoideae</taxon>
        <taxon>Cinchoneae</taxon>
        <taxon>Cinchona</taxon>
    </lineage>
</organism>
<dbReference type="SMART" id="SM00108">
    <property type="entry name" value="B_lectin"/>
    <property type="match status" value="1"/>
</dbReference>
<dbReference type="EMBL" id="JBJUIK010000015">
    <property type="protein sequence ID" value="KAL3503299.1"/>
    <property type="molecule type" value="Genomic_DNA"/>
</dbReference>